<dbReference type="PROSITE" id="PS51257">
    <property type="entry name" value="PROKAR_LIPOPROTEIN"/>
    <property type="match status" value="1"/>
</dbReference>
<sequence length="206" mass="23392">MRLNKRYIIVLLLISGCRGKNSFQDNTLVVQAFIESKINQRSFDIRIFDPPPPPELQGSIGHQGQVRSDSIIKKLSPLQVYINSSIVYDSNFNPNQDTTKDFYLENSKPVNGGRDLNIEGLKKKRGVILNSTTAEKFFEVYPSINLKEGYGGFVSFKNLYYSEDGKKAVFQFTYYRRKLNSSTSIVYAEKQNDGSGEFTLEIVSIS</sequence>
<accession>A0AA48KRY9</accession>
<dbReference type="AlphaFoldDB" id="A0AA48KRY9"/>
<dbReference type="Proteomes" id="UP001330184">
    <property type="component" value="Chromosome"/>
</dbReference>
<gene>
    <name evidence="1" type="ORF">MACH07_24530</name>
</gene>
<name>A0AA48KRY9_9FLAO</name>
<organism evidence="1 2">
    <name type="scientific">Flagellimonas marinaquae</name>
    <dbReference type="NCBI Taxonomy" id="254955"/>
    <lineage>
        <taxon>Bacteria</taxon>
        <taxon>Pseudomonadati</taxon>
        <taxon>Bacteroidota</taxon>
        <taxon>Flavobacteriia</taxon>
        <taxon>Flavobacteriales</taxon>
        <taxon>Flavobacteriaceae</taxon>
        <taxon>Flagellimonas</taxon>
    </lineage>
</organism>
<keyword evidence="2" id="KW-1185">Reference proteome</keyword>
<proteinExistence type="predicted"/>
<evidence type="ECO:0000313" key="2">
    <source>
        <dbReference type="Proteomes" id="UP001330184"/>
    </source>
</evidence>
<protein>
    <recommendedName>
        <fullName evidence="3">Lipoprotein</fullName>
    </recommendedName>
</protein>
<dbReference type="EMBL" id="AP027268">
    <property type="protein sequence ID" value="BDW93621.1"/>
    <property type="molecule type" value="Genomic_DNA"/>
</dbReference>
<reference evidence="1 2" key="1">
    <citation type="submission" date="2023-01" db="EMBL/GenBank/DDBJ databases">
        <title>Complete genome sequence of Muricauda aquimarina strain IFOP_LL357.</title>
        <authorList>
            <person name="Gajardo G."/>
            <person name="Ueki S."/>
            <person name="Maruyama F."/>
        </authorList>
    </citation>
    <scope>NUCLEOTIDE SEQUENCE [LARGE SCALE GENOMIC DNA]</scope>
    <source>
        <strain evidence="1 2">IFOP_LL357</strain>
    </source>
</reference>
<evidence type="ECO:0008006" key="3">
    <source>
        <dbReference type="Google" id="ProtNLM"/>
    </source>
</evidence>
<evidence type="ECO:0000313" key="1">
    <source>
        <dbReference type="EMBL" id="BDW93621.1"/>
    </source>
</evidence>